<dbReference type="RefSeq" id="WP_160645377.1">
    <property type="nucleotide sequence ID" value="NZ_SIJB01000016.1"/>
</dbReference>
<dbReference type="Proteomes" id="UP000448943">
    <property type="component" value="Unassembled WGS sequence"/>
</dbReference>
<sequence length="274" mass="31451">MNMKVIKWSALPTLVGGGLIIFFKESLKSILADLLNVIHPILYYLVSWISHLEPPTIENNIISFFSILGIVIIVYLLMVGIYTVLKSVFYSYFWKKEVISQSVFGKEVAAVINAIDHQHSSINVNDKLVTLMTRVHDRVKEIFNFDNGNFQVLWITPDDSDENGEDFLLTYLEDEVVDSITTNALVRTCLIQNDPRFVLKYVEDIVPSSQEIQQFAIVKNYGKFRLGLAIISKEKEVFNTENIEQFNDLTSYFLLLGFNTKFCEEIKNKAEQIS</sequence>
<gene>
    <name evidence="2" type="ORF">ERL59_06405</name>
</gene>
<keyword evidence="3" id="KW-1185">Reference proteome</keyword>
<feature type="transmembrane region" description="Helical" evidence="1">
    <location>
        <begin position="61"/>
        <end position="85"/>
    </location>
</feature>
<evidence type="ECO:0000256" key="1">
    <source>
        <dbReference type="SAM" id="Phobius"/>
    </source>
</evidence>
<name>A0A6N9Q0E0_9BACL</name>
<organism evidence="2 3">
    <name type="scientific">Chengkuizengella marina</name>
    <dbReference type="NCBI Taxonomy" id="2507566"/>
    <lineage>
        <taxon>Bacteria</taxon>
        <taxon>Bacillati</taxon>
        <taxon>Bacillota</taxon>
        <taxon>Bacilli</taxon>
        <taxon>Bacillales</taxon>
        <taxon>Paenibacillaceae</taxon>
        <taxon>Chengkuizengella</taxon>
    </lineage>
</organism>
<evidence type="ECO:0000313" key="3">
    <source>
        <dbReference type="Proteomes" id="UP000448943"/>
    </source>
</evidence>
<proteinExistence type="predicted"/>
<feature type="transmembrane region" description="Helical" evidence="1">
    <location>
        <begin position="30"/>
        <end position="49"/>
    </location>
</feature>
<evidence type="ECO:0000313" key="2">
    <source>
        <dbReference type="EMBL" id="NBI28582.1"/>
    </source>
</evidence>
<keyword evidence="1" id="KW-0812">Transmembrane</keyword>
<accession>A0A6N9Q0E0</accession>
<dbReference type="AlphaFoldDB" id="A0A6N9Q0E0"/>
<keyword evidence="1" id="KW-0472">Membrane</keyword>
<comment type="caution">
    <text evidence="2">The sequence shown here is derived from an EMBL/GenBank/DDBJ whole genome shotgun (WGS) entry which is preliminary data.</text>
</comment>
<dbReference type="OrthoDB" id="2463556at2"/>
<protein>
    <submittedName>
        <fullName evidence="2">Uncharacterized protein</fullName>
    </submittedName>
</protein>
<reference evidence="2 3" key="1">
    <citation type="submission" date="2019-01" db="EMBL/GenBank/DDBJ databases">
        <title>Chengkuizengella sp. nov., isolated from deep-sea sediment of East Pacific Ocean.</title>
        <authorList>
            <person name="Yang J."/>
            <person name="Lai Q."/>
            <person name="Shao Z."/>
        </authorList>
    </citation>
    <scope>NUCLEOTIDE SEQUENCE [LARGE SCALE GENOMIC DNA]</scope>
    <source>
        <strain evidence="2 3">YPA3-1-1</strain>
    </source>
</reference>
<feature type="transmembrane region" description="Helical" evidence="1">
    <location>
        <begin position="6"/>
        <end position="23"/>
    </location>
</feature>
<dbReference type="EMBL" id="SIJB01000016">
    <property type="protein sequence ID" value="NBI28582.1"/>
    <property type="molecule type" value="Genomic_DNA"/>
</dbReference>
<keyword evidence="1" id="KW-1133">Transmembrane helix</keyword>